<evidence type="ECO:0000313" key="13">
    <source>
        <dbReference type="EMBL" id="RLU17056.1"/>
    </source>
</evidence>
<keyword evidence="3 10" id="KW-0808">Transferase</keyword>
<dbReference type="InterPro" id="IPR020568">
    <property type="entry name" value="Ribosomal_Su5_D2-typ_SF"/>
</dbReference>
<evidence type="ECO:0000256" key="5">
    <source>
        <dbReference type="ARBA" id="ARBA00022777"/>
    </source>
</evidence>
<evidence type="ECO:0000256" key="6">
    <source>
        <dbReference type="ARBA" id="ARBA00022840"/>
    </source>
</evidence>
<dbReference type="GO" id="GO:0004496">
    <property type="term" value="F:mevalonate kinase activity"/>
    <property type="evidence" value="ECO:0007669"/>
    <property type="project" value="UniProtKB-EC"/>
</dbReference>
<comment type="pathway">
    <text evidence="9 10">Isoprenoid biosynthesis; isopentenyl diphosphate biosynthesis via mevalonate pathway; isopentenyl diphosphate from (R)-mevalonate: step 1/3.</text>
</comment>
<dbReference type="Gene3D" id="3.30.230.10">
    <property type="match status" value="1"/>
</dbReference>
<dbReference type="GO" id="GO:0019287">
    <property type="term" value="P:isopentenyl diphosphate biosynthetic process, mevalonate pathway"/>
    <property type="evidence" value="ECO:0007669"/>
    <property type="project" value="UniProtKB-UniPathway"/>
</dbReference>
<dbReference type="NCBIfam" id="TIGR00549">
    <property type="entry name" value="mevalon_kin"/>
    <property type="match status" value="1"/>
</dbReference>
<dbReference type="Gene3D" id="3.30.70.890">
    <property type="entry name" value="GHMP kinase, C-terminal domain"/>
    <property type="match status" value="1"/>
</dbReference>
<keyword evidence="10" id="KW-1207">Sterol metabolism</keyword>
<evidence type="ECO:0000256" key="2">
    <source>
        <dbReference type="ARBA" id="ARBA00022516"/>
    </source>
</evidence>
<feature type="domain" description="GHMP kinase N-terminal" evidence="11">
    <location>
        <begin position="118"/>
        <end position="205"/>
    </location>
</feature>
<dbReference type="InterPro" id="IPR006205">
    <property type="entry name" value="Mev_gal_kin"/>
</dbReference>
<evidence type="ECO:0000256" key="7">
    <source>
        <dbReference type="ARBA" id="ARBA00022842"/>
    </source>
</evidence>
<dbReference type="PANTHER" id="PTHR43290:SF2">
    <property type="entry name" value="MEVALONATE KINASE"/>
    <property type="match status" value="1"/>
</dbReference>
<dbReference type="InterPro" id="IPR013750">
    <property type="entry name" value="GHMP_kinase_C_dom"/>
</dbReference>
<keyword evidence="6 10" id="KW-0067">ATP-binding</keyword>
<comment type="subcellular location">
    <subcellularLocation>
        <location evidence="10">Cytoplasm</location>
    </subcellularLocation>
</comment>
<reference evidence="13" key="2">
    <citation type="submission" date="2018-07" db="EMBL/GenBank/DDBJ databases">
        <authorList>
            <person name="Mckenzie S.K."/>
            <person name="Kronauer D.J.C."/>
        </authorList>
    </citation>
    <scope>NUCLEOTIDE SEQUENCE</scope>
    <source>
        <strain evidence="13">Clonal line C1</strain>
    </source>
</reference>
<organism evidence="13">
    <name type="scientific">Ooceraea biroi</name>
    <name type="common">Clonal raider ant</name>
    <name type="synonym">Cerapachys biroi</name>
    <dbReference type="NCBI Taxonomy" id="2015173"/>
    <lineage>
        <taxon>Eukaryota</taxon>
        <taxon>Metazoa</taxon>
        <taxon>Ecdysozoa</taxon>
        <taxon>Arthropoda</taxon>
        <taxon>Hexapoda</taxon>
        <taxon>Insecta</taxon>
        <taxon>Pterygota</taxon>
        <taxon>Neoptera</taxon>
        <taxon>Endopterygota</taxon>
        <taxon>Hymenoptera</taxon>
        <taxon>Apocrita</taxon>
        <taxon>Aculeata</taxon>
        <taxon>Formicoidea</taxon>
        <taxon>Formicidae</taxon>
        <taxon>Dorylinae</taxon>
        <taxon>Ooceraea</taxon>
    </lineage>
</organism>
<keyword evidence="2 10" id="KW-0444">Lipid biosynthesis</keyword>
<comment type="caution">
    <text evidence="13">The sequence shown here is derived from an EMBL/GenBank/DDBJ whole genome shotgun (WGS) entry which is preliminary data.</text>
</comment>
<evidence type="ECO:0000259" key="12">
    <source>
        <dbReference type="Pfam" id="PF08544"/>
    </source>
</evidence>
<gene>
    <name evidence="13" type="ORF">DMN91_011125</name>
</gene>
<evidence type="ECO:0000256" key="4">
    <source>
        <dbReference type="ARBA" id="ARBA00022741"/>
    </source>
</evidence>
<keyword evidence="4 10" id="KW-0547">Nucleotide-binding</keyword>
<evidence type="ECO:0000256" key="3">
    <source>
        <dbReference type="ARBA" id="ARBA00022679"/>
    </source>
</evidence>
<keyword evidence="1 10" id="KW-0963">Cytoplasm</keyword>
<dbReference type="PANTHER" id="PTHR43290">
    <property type="entry name" value="MEVALONATE KINASE"/>
    <property type="match status" value="1"/>
</dbReference>
<dbReference type="PRINTS" id="PR00959">
    <property type="entry name" value="MEVGALKINASE"/>
</dbReference>
<dbReference type="Proteomes" id="UP000279307">
    <property type="component" value="Chromosome 11"/>
</dbReference>
<dbReference type="UniPathway" id="UPA00057">
    <property type="reaction ID" value="UER00098"/>
</dbReference>
<comment type="similarity">
    <text evidence="10">Belongs to the GHMP kinase family. Mevalonate kinase subfamily.</text>
</comment>
<dbReference type="EC" id="2.7.1.36" evidence="10"/>
<dbReference type="GO" id="GO:0005524">
    <property type="term" value="F:ATP binding"/>
    <property type="evidence" value="ECO:0007669"/>
    <property type="project" value="UniProtKB-KW"/>
</dbReference>
<evidence type="ECO:0000256" key="10">
    <source>
        <dbReference type="RuleBase" id="RU363087"/>
    </source>
</evidence>
<keyword evidence="10" id="KW-0752">Steroid biosynthesis</keyword>
<keyword evidence="10" id="KW-0753">Steroid metabolism</keyword>
<evidence type="ECO:0000259" key="11">
    <source>
        <dbReference type="Pfam" id="PF00288"/>
    </source>
</evidence>
<dbReference type="Pfam" id="PF08544">
    <property type="entry name" value="GHMP_kinases_C"/>
    <property type="match status" value="1"/>
</dbReference>
<dbReference type="OrthoDB" id="1652964at2759"/>
<keyword evidence="5 10" id="KW-0418">Kinase</keyword>
<reference evidence="13" key="1">
    <citation type="journal article" date="2018" name="Genome Res.">
        <title>The genomic architecture and molecular evolution of ant odorant receptors.</title>
        <authorList>
            <person name="McKenzie S.K."/>
            <person name="Kronauer D.J.C."/>
        </authorList>
    </citation>
    <scope>NUCLEOTIDE SEQUENCE [LARGE SCALE GENOMIC DNA]</scope>
    <source>
        <strain evidence="13">Clonal line C1</strain>
    </source>
</reference>
<dbReference type="AlphaFoldDB" id="A0A3L8D9P7"/>
<sequence length="382" mass="43034">MHSFKISTPGKVILHGEHAVVYGKTALAGSLDLRTKVNFTELPDESSDEIKVDFPGVDCSFVIKIGSLMDYFFTEGSLNEFDVDFRNKVQEYVAKKITFNSTAQLLSLEAFVYLLVYMTIKERIKLKPFHLHLTTQLTIRAGLGSSASFAVCLAACFLHWSYLQKGVERDFNHTDLEKISAYAFRSEKIMHESPSGIDNSVCTYGSMIEYRAEEPIFMLQVPKMKILLVDSKVSRNTKDQVKRVEQLRKYYPTIIEPILHSIDGVSQMARNVFKKMHETPENDEDGWQSSYEELKTLIFINQKLLSALTVSHPKLDTICADAQNLFLAGKLTGAGGGGFAYILLPPHKKEEKNQEALTRILKEKGFDVIETVLGGEGVKIDK</sequence>
<dbReference type="InterPro" id="IPR036554">
    <property type="entry name" value="GHMP_kinase_C_sf"/>
</dbReference>
<dbReference type="InterPro" id="IPR006204">
    <property type="entry name" value="GHMP_kinase_N_dom"/>
</dbReference>
<keyword evidence="10" id="KW-0756">Sterol biosynthesis</keyword>
<dbReference type="SUPFAM" id="SSF54211">
    <property type="entry name" value="Ribosomal protein S5 domain 2-like"/>
    <property type="match status" value="1"/>
</dbReference>
<dbReference type="Pfam" id="PF00288">
    <property type="entry name" value="GHMP_kinases_N"/>
    <property type="match status" value="1"/>
</dbReference>
<evidence type="ECO:0000256" key="1">
    <source>
        <dbReference type="ARBA" id="ARBA00022490"/>
    </source>
</evidence>
<accession>A0A3L8D9P7</accession>
<dbReference type="SUPFAM" id="SSF55060">
    <property type="entry name" value="GHMP Kinase, C-terminal domain"/>
    <property type="match status" value="1"/>
</dbReference>
<proteinExistence type="inferred from homology"/>
<comment type="catalytic activity">
    <reaction evidence="10">
        <text>(R)-mevalonate + ATP = (R)-5-phosphomevalonate + ADP + H(+)</text>
        <dbReference type="Rhea" id="RHEA:17065"/>
        <dbReference type="ChEBI" id="CHEBI:15378"/>
        <dbReference type="ChEBI" id="CHEBI:30616"/>
        <dbReference type="ChEBI" id="CHEBI:36464"/>
        <dbReference type="ChEBI" id="CHEBI:58146"/>
        <dbReference type="ChEBI" id="CHEBI:456216"/>
        <dbReference type="EC" id="2.7.1.36"/>
    </reaction>
</comment>
<feature type="domain" description="GHMP kinase C-terminal" evidence="12">
    <location>
        <begin position="290"/>
        <end position="359"/>
    </location>
</feature>
<evidence type="ECO:0000256" key="9">
    <source>
        <dbReference type="ARBA" id="ARBA00029438"/>
    </source>
</evidence>
<dbReference type="GO" id="GO:0006695">
    <property type="term" value="P:cholesterol biosynthetic process"/>
    <property type="evidence" value="ECO:0007669"/>
    <property type="project" value="TreeGrafter"/>
</dbReference>
<dbReference type="InterPro" id="IPR014721">
    <property type="entry name" value="Ribsml_uS5_D2-typ_fold_subgr"/>
</dbReference>
<name>A0A3L8D9P7_OOCBI</name>
<dbReference type="EMBL" id="QOIP01000011">
    <property type="protein sequence ID" value="RLU17056.1"/>
    <property type="molecule type" value="Genomic_DNA"/>
</dbReference>
<keyword evidence="8 10" id="KW-0443">Lipid metabolism</keyword>
<evidence type="ECO:0000256" key="8">
    <source>
        <dbReference type="ARBA" id="ARBA00023098"/>
    </source>
</evidence>
<protein>
    <recommendedName>
        <fullName evidence="10">Mevalonate kinase</fullName>
        <shortName evidence="10">MK</shortName>
        <ecNumber evidence="10">2.7.1.36</ecNumber>
    </recommendedName>
</protein>
<dbReference type="GO" id="GO:0005829">
    <property type="term" value="C:cytosol"/>
    <property type="evidence" value="ECO:0007669"/>
    <property type="project" value="TreeGrafter"/>
</dbReference>
<keyword evidence="7" id="KW-0460">Magnesium</keyword>